<evidence type="ECO:0000256" key="4">
    <source>
        <dbReference type="ARBA" id="ARBA00022777"/>
    </source>
</evidence>
<keyword evidence="2" id="KW-0808">Transferase</keyword>
<evidence type="ECO:0000256" key="6">
    <source>
        <dbReference type="PROSITE-ProRule" id="PRU10141"/>
    </source>
</evidence>
<dbReference type="PROSITE" id="PS00108">
    <property type="entry name" value="PROTEIN_KINASE_ST"/>
    <property type="match status" value="1"/>
</dbReference>
<feature type="binding site" evidence="6">
    <location>
        <position position="87"/>
    </location>
    <ligand>
        <name>ATP</name>
        <dbReference type="ChEBI" id="CHEBI:30616"/>
    </ligand>
</feature>
<dbReference type="SUPFAM" id="SSF56112">
    <property type="entry name" value="Protein kinase-like (PK-like)"/>
    <property type="match status" value="1"/>
</dbReference>
<protein>
    <submittedName>
        <fullName evidence="9">MAP kinase</fullName>
    </submittedName>
</protein>
<evidence type="ECO:0000313" key="9">
    <source>
        <dbReference type="EMBL" id="KAL0487311.1"/>
    </source>
</evidence>
<comment type="caution">
    <text evidence="9">The sequence shown here is derived from an EMBL/GenBank/DDBJ whole genome shotgun (WGS) entry which is preliminary data.</text>
</comment>
<dbReference type="FunFam" id="1.10.510.10:FF:000624">
    <property type="entry name" value="Mitogen-activated protein kinase"/>
    <property type="match status" value="1"/>
</dbReference>
<keyword evidence="10" id="KW-1185">Reference proteome</keyword>
<dbReference type="InterPro" id="IPR000719">
    <property type="entry name" value="Prot_kinase_dom"/>
</dbReference>
<evidence type="ECO:0000256" key="1">
    <source>
        <dbReference type="ARBA" id="ARBA00022527"/>
    </source>
</evidence>
<sequence length="495" mass="55908">MTADVRPSLTTLTDFQCLSSPIDCATPIVTIDENEVIDVELADVTVKGEVFNIPPRYTECKIVGKGGYGTVIKCIDSFRNRTAAIKKCSKVFPTGLTEQMMAKQLGQQMSERAQLFQTLHQCRILREMKVLAHLAHPNVIDLRALIPPKSYKSFKDVYFVTELMDSDLHNLLASGEKLTDRHIQYVISQILCALSYIHSADIIHRDLKPENILVNRDCEIKLCDFGLARGLLRENEFEREYVETGTQGYRAPEQLLDVRNMTKSVDMWAVGCIMAELMMGKKLFDGNSPVSQLNQIIGILGTPDLSKCKCSDKIIKLIEKMKKVERIPFSQVFEGHNPLALDLLEKLLMFDPEQRINAEDALRHPYLSDLFDESSLQVAEKFDFSFEERCLDIISIKREAFSTILNFSSINLQKSCSDQFLLSPTGHLPFERLSSPSLKDRIVSPVVEATQKELREMFTTTEEDGDVNTSSIGSPSNFNSGGLVGWISSWFKGRR</sequence>
<dbReference type="PANTHER" id="PTHR24055">
    <property type="entry name" value="MITOGEN-ACTIVATED PROTEIN KINASE"/>
    <property type="match status" value="1"/>
</dbReference>
<dbReference type="SMART" id="SM00220">
    <property type="entry name" value="S_TKc"/>
    <property type="match status" value="1"/>
</dbReference>
<evidence type="ECO:0000256" key="5">
    <source>
        <dbReference type="ARBA" id="ARBA00022840"/>
    </source>
</evidence>
<comment type="similarity">
    <text evidence="7">Belongs to the protein kinase superfamily.</text>
</comment>
<evidence type="ECO:0000313" key="10">
    <source>
        <dbReference type="Proteomes" id="UP001431209"/>
    </source>
</evidence>
<evidence type="ECO:0000256" key="3">
    <source>
        <dbReference type="ARBA" id="ARBA00022741"/>
    </source>
</evidence>
<organism evidence="9 10">
    <name type="scientific">Acrasis kona</name>
    <dbReference type="NCBI Taxonomy" id="1008807"/>
    <lineage>
        <taxon>Eukaryota</taxon>
        <taxon>Discoba</taxon>
        <taxon>Heterolobosea</taxon>
        <taxon>Tetramitia</taxon>
        <taxon>Eutetramitia</taxon>
        <taxon>Acrasidae</taxon>
        <taxon>Acrasis</taxon>
    </lineage>
</organism>
<dbReference type="Gene3D" id="3.30.200.20">
    <property type="entry name" value="Phosphorylase Kinase, domain 1"/>
    <property type="match status" value="1"/>
</dbReference>
<keyword evidence="5 6" id="KW-0067">ATP-binding</keyword>
<dbReference type="GO" id="GO:0005524">
    <property type="term" value="F:ATP binding"/>
    <property type="evidence" value="ECO:0007669"/>
    <property type="project" value="UniProtKB-UniRule"/>
</dbReference>
<dbReference type="Pfam" id="PF00069">
    <property type="entry name" value="Pkinase"/>
    <property type="match status" value="1"/>
</dbReference>
<dbReference type="InterPro" id="IPR017441">
    <property type="entry name" value="Protein_kinase_ATP_BS"/>
</dbReference>
<evidence type="ECO:0000256" key="2">
    <source>
        <dbReference type="ARBA" id="ARBA00022679"/>
    </source>
</evidence>
<dbReference type="InterPro" id="IPR008271">
    <property type="entry name" value="Ser/Thr_kinase_AS"/>
</dbReference>
<feature type="domain" description="Protein kinase" evidence="8">
    <location>
        <begin position="57"/>
        <end position="367"/>
    </location>
</feature>
<dbReference type="EMBL" id="JAOPGA020001330">
    <property type="protein sequence ID" value="KAL0487311.1"/>
    <property type="molecule type" value="Genomic_DNA"/>
</dbReference>
<dbReference type="Proteomes" id="UP001431209">
    <property type="component" value="Unassembled WGS sequence"/>
</dbReference>
<dbReference type="PROSITE" id="PS50011">
    <property type="entry name" value="PROTEIN_KINASE_DOM"/>
    <property type="match status" value="1"/>
</dbReference>
<dbReference type="PROSITE" id="PS00107">
    <property type="entry name" value="PROTEIN_KINASE_ATP"/>
    <property type="match status" value="1"/>
</dbReference>
<gene>
    <name evidence="9" type="ORF">AKO1_012198</name>
</gene>
<accession>A0AAW2ZF28</accession>
<evidence type="ECO:0000259" key="8">
    <source>
        <dbReference type="PROSITE" id="PS50011"/>
    </source>
</evidence>
<dbReference type="GO" id="GO:0004674">
    <property type="term" value="F:protein serine/threonine kinase activity"/>
    <property type="evidence" value="ECO:0007669"/>
    <property type="project" value="UniProtKB-KW"/>
</dbReference>
<keyword evidence="3 6" id="KW-0547">Nucleotide-binding</keyword>
<dbReference type="InterPro" id="IPR050117">
    <property type="entry name" value="MAPK"/>
</dbReference>
<keyword evidence="4 9" id="KW-0418">Kinase</keyword>
<name>A0AAW2ZF28_9EUKA</name>
<keyword evidence="1 7" id="KW-0723">Serine/threonine-protein kinase</keyword>
<proteinExistence type="inferred from homology"/>
<dbReference type="Gene3D" id="1.10.510.10">
    <property type="entry name" value="Transferase(Phosphotransferase) domain 1"/>
    <property type="match status" value="1"/>
</dbReference>
<dbReference type="AlphaFoldDB" id="A0AAW2ZF28"/>
<dbReference type="InterPro" id="IPR011009">
    <property type="entry name" value="Kinase-like_dom_sf"/>
</dbReference>
<evidence type="ECO:0000256" key="7">
    <source>
        <dbReference type="RuleBase" id="RU000304"/>
    </source>
</evidence>
<reference evidence="9 10" key="1">
    <citation type="submission" date="2024-03" db="EMBL/GenBank/DDBJ databases">
        <title>The Acrasis kona genome and developmental transcriptomes reveal deep origins of eukaryotic multicellular pathways.</title>
        <authorList>
            <person name="Sheikh S."/>
            <person name="Fu C.-J."/>
            <person name="Brown M.W."/>
            <person name="Baldauf S.L."/>
        </authorList>
    </citation>
    <scope>NUCLEOTIDE SEQUENCE [LARGE SCALE GENOMIC DNA]</scope>
    <source>
        <strain evidence="9 10">ATCC MYA-3509</strain>
    </source>
</reference>